<accession>A0A6G0U970</accession>
<reference evidence="1 2" key="1">
    <citation type="submission" date="2019-08" db="EMBL/GenBank/DDBJ databases">
        <title>The genome of the soybean aphid Biotype 1, its phylome, world population structure and adaptation to the North American continent.</title>
        <authorList>
            <person name="Giordano R."/>
            <person name="Donthu R.K."/>
            <person name="Hernandez A.G."/>
            <person name="Wright C.L."/>
            <person name="Zimin A.V."/>
        </authorList>
    </citation>
    <scope>NUCLEOTIDE SEQUENCE [LARGE SCALE GENOMIC DNA]</scope>
    <source>
        <tissue evidence="1">Whole aphids</tissue>
    </source>
</reference>
<organism evidence="1 2">
    <name type="scientific">Aphis glycines</name>
    <name type="common">Soybean aphid</name>
    <dbReference type="NCBI Taxonomy" id="307491"/>
    <lineage>
        <taxon>Eukaryota</taxon>
        <taxon>Metazoa</taxon>
        <taxon>Ecdysozoa</taxon>
        <taxon>Arthropoda</taxon>
        <taxon>Hexapoda</taxon>
        <taxon>Insecta</taxon>
        <taxon>Pterygota</taxon>
        <taxon>Neoptera</taxon>
        <taxon>Paraneoptera</taxon>
        <taxon>Hemiptera</taxon>
        <taxon>Sternorrhyncha</taxon>
        <taxon>Aphidomorpha</taxon>
        <taxon>Aphidoidea</taxon>
        <taxon>Aphididae</taxon>
        <taxon>Aphidini</taxon>
        <taxon>Aphis</taxon>
        <taxon>Aphis</taxon>
    </lineage>
</organism>
<proteinExistence type="predicted"/>
<dbReference type="EMBL" id="VYZN01000001">
    <property type="protein sequence ID" value="KAE9545497.1"/>
    <property type="molecule type" value="Genomic_DNA"/>
</dbReference>
<comment type="caution">
    <text evidence="1">The sequence shown here is derived from an EMBL/GenBank/DDBJ whole genome shotgun (WGS) entry which is preliminary data.</text>
</comment>
<keyword evidence="2" id="KW-1185">Reference proteome</keyword>
<protein>
    <submittedName>
        <fullName evidence="1">Uncharacterized protein</fullName>
    </submittedName>
</protein>
<evidence type="ECO:0000313" key="2">
    <source>
        <dbReference type="Proteomes" id="UP000475862"/>
    </source>
</evidence>
<name>A0A6G0U970_APHGL</name>
<dbReference type="AlphaFoldDB" id="A0A6G0U970"/>
<gene>
    <name evidence="1" type="ORF">AGLY_001040</name>
</gene>
<sequence length="173" mass="20848">MLPRGANFPNVPLVIYSEVMYKMTIFKDYSENFISLIRMFSYKLQRHKPFWGWCPQTYYDKQCEYLIKIKKRKRNHIFSLVLALFDLRDDYTYYDDIHMSSSNSSLDLIHSNDIINTTHFKHQTNRCTTHTYFVNIYIGVYYSCSIGIDSNDNNKVLINFHEGNYCNTYWTRF</sequence>
<dbReference type="Proteomes" id="UP000475862">
    <property type="component" value="Unassembled WGS sequence"/>
</dbReference>
<evidence type="ECO:0000313" key="1">
    <source>
        <dbReference type="EMBL" id="KAE9545497.1"/>
    </source>
</evidence>